<protein>
    <recommendedName>
        <fullName evidence="6">TOG domain-containing protein</fullName>
    </recommendedName>
</protein>
<keyword evidence="5" id="KW-1185">Reference proteome</keyword>
<feature type="non-terminal residue" evidence="4">
    <location>
        <position position="1"/>
    </location>
</feature>
<feature type="region of interest" description="Disordered" evidence="1">
    <location>
        <begin position="492"/>
        <end position="603"/>
    </location>
</feature>
<dbReference type="Pfam" id="PF24713">
    <property type="entry name" value="TOR1L1_C"/>
    <property type="match status" value="1"/>
</dbReference>
<feature type="compositionally biased region" description="Pro residues" evidence="1">
    <location>
        <begin position="43"/>
        <end position="93"/>
    </location>
</feature>
<dbReference type="InterPro" id="IPR016024">
    <property type="entry name" value="ARM-type_fold"/>
</dbReference>
<evidence type="ECO:0000256" key="1">
    <source>
        <dbReference type="SAM" id="MobiDB-lite"/>
    </source>
</evidence>
<feature type="domain" description="TORTIFOLIA1/TORL1-2 C-terminal" evidence="2">
    <location>
        <begin position="685"/>
        <end position="763"/>
    </location>
</feature>
<evidence type="ECO:0000259" key="3">
    <source>
        <dbReference type="Pfam" id="PF24714"/>
    </source>
</evidence>
<comment type="caution">
    <text evidence="4">The sequence shown here is derived from an EMBL/GenBank/DDBJ whole genome shotgun (WGS) entry which is preliminary data.</text>
</comment>
<dbReference type="InterPro" id="IPR057600">
    <property type="entry name" value="TORTIFOLIA1/SINE1-2_N"/>
</dbReference>
<reference evidence="4 5" key="1">
    <citation type="journal article" date="2023" name="Commun. Biol.">
        <title>Genome analysis of Parmales, the sister group of diatoms, reveals the evolutionary specialization of diatoms from phago-mixotrophs to photoautotrophs.</title>
        <authorList>
            <person name="Ban H."/>
            <person name="Sato S."/>
            <person name="Yoshikawa S."/>
            <person name="Yamada K."/>
            <person name="Nakamura Y."/>
            <person name="Ichinomiya M."/>
            <person name="Sato N."/>
            <person name="Blanc-Mathieu R."/>
            <person name="Endo H."/>
            <person name="Kuwata A."/>
            <person name="Ogata H."/>
        </authorList>
    </citation>
    <scope>NUCLEOTIDE SEQUENCE [LARGE SCALE GENOMIC DNA]</scope>
</reference>
<dbReference type="InterPro" id="IPR057599">
    <property type="entry name" value="TORTIFOLIA1/TORL1-2_C"/>
</dbReference>
<feature type="compositionally biased region" description="Basic and acidic residues" evidence="1">
    <location>
        <begin position="570"/>
        <end position="579"/>
    </location>
</feature>
<organism evidence="4 5">
    <name type="scientific">Tetraparma gracilis</name>
    <dbReference type="NCBI Taxonomy" id="2962635"/>
    <lineage>
        <taxon>Eukaryota</taxon>
        <taxon>Sar</taxon>
        <taxon>Stramenopiles</taxon>
        <taxon>Ochrophyta</taxon>
        <taxon>Bolidophyceae</taxon>
        <taxon>Parmales</taxon>
        <taxon>Triparmaceae</taxon>
        <taxon>Tetraparma</taxon>
    </lineage>
</organism>
<gene>
    <name evidence="4" type="ORF">TeGR_g10126</name>
</gene>
<accession>A0ABQ6MYF1</accession>
<evidence type="ECO:0008006" key="6">
    <source>
        <dbReference type="Google" id="ProtNLM"/>
    </source>
</evidence>
<proteinExistence type="predicted"/>
<dbReference type="EMBL" id="BRYB01000722">
    <property type="protein sequence ID" value="GMI36236.1"/>
    <property type="molecule type" value="Genomic_DNA"/>
</dbReference>
<evidence type="ECO:0000259" key="2">
    <source>
        <dbReference type="Pfam" id="PF24713"/>
    </source>
</evidence>
<dbReference type="PANTHER" id="PTHR31355">
    <property type="entry name" value="MICROTUBULE-ASSOCIATED PROTEIN TORTIFOLIA1"/>
    <property type="match status" value="1"/>
</dbReference>
<dbReference type="SUPFAM" id="SSF48371">
    <property type="entry name" value="ARM repeat"/>
    <property type="match status" value="1"/>
</dbReference>
<feature type="compositionally biased region" description="Basic and acidic residues" evidence="1">
    <location>
        <begin position="510"/>
        <end position="525"/>
    </location>
</feature>
<dbReference type="Pfam" id="PF24714">
    <property type="entry name" value="TOR1L1_N"/>
    <property type="match status" value="1"/>
</dbReference>
<feature type="compositionally biased region" description="Basic residues" evidence="1">
    <location>
        <begin position="580"/>
        <end position="589"/>
    </location>
</feature>
<evidence type="ECO:0000313" key="5">
    <source>
        <dbReference type="Proteomes" id="UP001165060"/>
    </source>
</evidence>
<evidence type="ECO:0000313" key="4">
    <source>
        <dbReference type="EMBL" id="GMI36236.1"/>
    </source>
</evidence>
<feature type="region of interest" description="Disordered" evidence="1">
    <location>
        <begin position="43"/>
        <end position="110"/>
    </location>
</feature>
<dbReference type="InterPro" id="IPR033337">
    <property type="entry name" value="TORTIFOLIA1/SINE1-2"/>
</dbReference>
<name>A0ABQ6MYF1_9STRA</name>
<feature type="region of interest" description="Disordered" evidence="1">
    <location>
        <begin position="1"/>
        <end position="22"/>
    </location>
</feature>
<dbReference type="PANTHER" id="PTHR31355:SF7">
    <property type="entry name" value="MICROTUBULE-ASSOCIATED PROTEIN TORTIFOLIA1"/>
    <property type="match status" value="1"/>
</dbReference>
<sequence>VSIRSPRATARDSSAPPAYAVAEEDDVVNVGAEVEDVVVEAPPPVSAAPAPAPVLSPAPAPAPVLSPAPAPTPPSPPKAAPPAKPAPASPRPPAADRGRRNAPKQQASQAWKNHLLQSLQRLEDKDTMTIALGELLSIALHLTPTQLSPLLHSLSKLSPTLPLPSRVGALALLEYAVQLHPTEAGGSKCIRLALGLVCGHLHEPEEQIKDACRRVCTAVAVYAFPHSVYKDHADGVARLLEGMFGVFSEQETAVKETAGSCIAAFLSGLEPRIPVLLEGEIRRLEDVRHALRPSKVALPKETFVLPDNCALVFCKTREETMRLAQEIKSAGRLPFKVSDFTASETYYLRSTSSHHASLLSVGVGGVAAEIAHAMSRNKGGSGADGMLFKAVSEIAKLVVTHTKAKYPALPEALSKNASYYISRVIIALNHPGKKHWREKLNGCLMITDLAKSGANDEALVRQLEPLKAALNKCKAVTKPVREAAAEAIAELEKKKAESMARNEEGEEGEGGDKPEEQEVTVHDADEPPPIKFEPDYEPEITGGGGGGVEDDDDDDSVVSPTRDGAGYRGKKGESLESVKKKGRKAKYAHQRVAGGVRSPMENETASGSAHATVRMLKELGNKSVALQRSLDDMARGVGDKMDNIGRRVKNLEVEQQQQPPDPKQQFFQSKGIDINQPVHNPQVSLWREIQWLLHTGEFETAYQAACNANDKMVLLRLMNETSCVVQRLGVGTQNKVFGMISEIMAAGQQHDLHVLPWIFEVVRLGGVKNLAPFVRDGLSKALFNLTSDPDEKGVLAAQLHPRVAM</sequence>
<feature type="domain" description="TORTIFOLIA1/SINE1-2 N-terminal" evidence="3">
    <location>
        <begin position="112"/>
        <end position="277"/>
    </location>
</feature>
<feature type="compositionally biased region" description="Basic and acidic residues" evidence="1">
    <location>
        <begin position="492"/>
        <end position="503"/>
    </location>
</feature>
<dbReference type="Proteomes" id="UP001165060">
    <property type="component" value="Unassembled WGS sequence"/>
</dbReference>